<evidence type="ECO:0000313" key="3">
    <source>
        <dbReference type="Proteomes" id="UP000607435"/>
    </source>
</evidence>
<dbReference type="Proteomes" id="UP000607435">
    <property type="component" value="Unassembled WGS sequence"/>
</dbReference>
<evidence type="ECO:0000256" key="1">
    <source>
        <dbReference type="SAM" id="SignalP"/>
    </source>
</evidence>
<proteinExistence type="predicted"/>
<dbReference type="EMBL" id="JACOME010000002">
    <property type="protein sequence ID" value="MBC3846369.1"/>
    <property type="molecule type" value="Genomic_DNA"/>
</dbReference>
<dbReference type="SUPFAM" id="SSF49482">
    <property type="entry name" value="Aromatic compound dioxygenase"/>
    <property type="match status" value="1"/>
</dbReference>
<evidence type="ECO:0000313" key="2">
    <source>
        <dbReference type="EMBL" id="MBC3846369.1"/>
    </source>
</evidence>
<comment type="caution">
    <text evidence="2">The sequence shown here is derived from an EMBL/GenBank/DDBJ whole genome shotgun (WGS) entry which is preliminary data.</text>
</comment>
<feature type="chain" id="PRO_5045714566" description="Protocatechuate 3,4-dioxygenase beta subunit" evidence="1">
    <location>
        <begin position="23"/>
        <end position="202"/>
    </location>
</feature>
<dbReference type="InterPro" id="IPR015889">
    <property type="entry name" value="Intradiol_dOase_core"/>
</dbReference>
<name>A0ABR6Y0U2_9FLAO</name>
<organism evidence="2 3">
    <name type="scientific">Winogradskyella echinorum</name>
    <dbReference type="NCBI Taxonomy" id="538189"/>
    <lineage>
        <taxon>Bacteria</taxon>
        <taxon>Pseudomonadati</taxon>
        <taxon>Bacteroidota</taxon>
        <taxon>Flavobacteriia</taxon>
        <taxon>Flavobacteriales</taxon>
        <taxon>Flavobacteriaceae</taxon>
        <taxon>Winogradskyella</taxon>
    </lineage>
</organism>
<evidence type="ECO:0008006" key="4">
    <source>
        <dbReference type="Google" id="ProtNLM"/>
    </source>
</evidence>
<keyword evidence="3" id="KW-1185">Reference proteome</keyword>
<gene>
    <name evidence="2" type="ORF">H6H04_08260</name>
</gene>
<keyword evidence="1" id="KW-0732">Signal</keyword>
<dbReference type="RefSeq" id="WP_186845488.1">
    <property type="nucleotide sequence ID" value="NZ_JACOME010000002.1"/>
</dbReference>
<feature type="signal peptide" evidence="1">
    <location>
        <begin position="1"/>
        <end position="22"/>
    </location>
</feature>
<reference evidence="2 3" key="1">
    <citation type="submission" date="2020-08" db="EMBL/GenBank/DDBJ databases">
        <title>Winogradskyella ouciana sp. nov., isolated from the hadal seawater of the Mariana Trench.</title>
        <authorList>
            <person name="He X."/>
        </authorList>
    </citation>
    <scope>NUCLEOTIDE SEQUENCE [LARGE SCALE GENOMIC DNA]</scope>
    <source>
        <strain evidence="2 3">KCTC 22026</strain>
    </source>
</reference>
<dbReference type="Gene3D" id="2.60.130.10">
    <property type="entry name" value="Aromatic compound dioxygenase"/>
    <property type="match status" value="1"/>
</dbReference>
<protein>
    <recommendedName>
        <fullName evidence="4">Protocatechuate 3,4-dioxygenase beta subunit</fullName>
    </recommendedName>
</protein>
<accession>A0ABR6Y0U2</accession>
<sequence>MKNLITFICIVCFIAAINPIVAQEFNSVSDYDNPINDRAAELLTNTDTIPDYRSKSNKIKLTGTIYQSDGVTPAKDVILFIEQPDEDGNFDLRRAGDERYVFHRSWVKTDADGKYTIYTFIPGNDRRYNQLQQIYPLVKEPSKDVYQLETFLFEEDPLLSKACRKRIAKKSDLTRILEPKLVDGLLVAQKDIVLSNNTETIE</sequence>